<name>A0A2M9R381_9FLAO</name>
<evidence type="ECO:0000313" key="1">
    <source>
        <dbReference type="EMBL" id="PJR03326.1"/>
    </source>
</evidence>
<sequence>MKVKTYKDLLIWQNGLTLVKLVYQNVEDFPKSEVFGLQSQIKRAAVSIPSNIAEGWGRNSTQSYIQFLRISRGSLFELETQIIIARELNFIDETKFNEIIELITEESKMLNAFIKSLSK</sequence>
<reference evidence="1 2" key="1">
    <citation type="submission" date="2017-06" db="EMBL/GenBank/DDBJ databases">
        <title>Description of Avrilella dinanensis gen. nov. sp. nov.</title>
        <authorList>
            <person name="Leyer C."/>
            <person name="Sassi M."/>
            <person name="Minet J."/>
            <person name="Kayal S."/>
            <person name="Cattoir V."/>
        </authorList>
    </citation>
    <scope>NUCLEOTIDE SEQUENCE [LARGE SCALE GENOMIC DNA]</scope>
    <source>
        <strain evidence="1 2">UR159</strain>
    </source>
</reference>
<organism evidence="1 2">
    <name type="scientific">Avrilella dinanensis</name>
    <dbReference type="NCBI Taxonomy" id="2008672"/>
    <lineage>
        <taxon>Bacteria</taxon>
        <taxon>Pseudomonadati</taxon>
        <taxon>Bacteroidota</taxon>
        <taxon>Flavobacteriia</taxon>
        <taxon>Flavobacteriales</taxon>
        <taxon>Flavobacteriaceae</taxon>
        <taxon>Avrilella</taxon>
    </lineage>
</organism>
<dbReference type="SUPFAM" id="SSF158446">
    <property type="entry name" value="IVS-encoded protein-like"/>
    <property type="match status" value="1"/>
</dbReference>
<evidence type="ECO:0000313" key="2">
    <source>
        <dbReference type="Proteomes" id="UP000231960"/>
    </source>
</evidence>
<dbReference type="PANTHER" id="PTHR38471">
    <property type="entry name" value="FOUR HELIX BUNDLE PROTEIN"/>
    <property type="match status" value="1"/>
</dbReference>
<protein>
    <submittedName>
        <fullName evidence="1">Four helix bundle protein</fullName>
    </submittedName>
</protein>
<dbReference type="PANTHER" id="PTHR38471:SF2">
    <property type="entry name" value="FOUR HELIX BUNDLE PROTEIN"/>
    <property type="match status" value="1"/>
</dbReference>
<proteinExistence type="predicted"/>
<comment type="caution">
    <text evidence="1">The sequence shown here is derived from an EMBL/GenBank/DDBJ whole genome shotgun (WGS) entry which is preliminary data.</text>
</comment>
<dbReference type="NCBIfam" id="TIGR02436">
    <property type="entry name" value="four helix bundle protein"/>
    <property type="match status" value="1"/>
</dbReference>
<accession>A0A2M9R381</accession>
<dbReference type="AlphaFoldDB" id="A0A2M9R381"/>
<dbReference type="EMBL" id="NIPO01000001">
    <property type="protein sequence ID" value="PJR03326.1"/>
    <property type="molecule type" value="Genomic_DNA"/>
</dbReference>
<dbReference type="Pfam" id="PF05635">
    <property type="entry name" value="23S_rRNA_IVP"/>
    <property type="match status" value="1"/>
</dbReference>
<dbReference type="NCBIfam" id="NF008911">
    <property type="entry name" value="PRK12275.1-2"/>
    <property type="match status" value="1"/>
</dbReference>
<gene>
    <name evidence="1" type="ORF">CDL10_01530</name>
</gene>
<dbReference type="Gene3D" id="1.20.1440.60">
    <property type="entry name" value="23S rRNA-intervening sequence"/>
    <property type="match status" value="1"/>
</dbReference>
<dbReference type="InterPro" id="IPR036583">
    <property type="entry name" value="23S_rRNA_IVS_sf"/>
</dbReference>
<dbReference type="Proteomes" id="UP000231960">
    <property type="component" value="Unassembled WGS sequence"/>
</dbReference>
<dbReference type="InterPro" id="IPR012657">
    <property type="entry name" value="23S_rRNA-intervening_sequence"/>
</dbReference>
<keyword evidence="2" id="KW-1185">Reference proteome</keyword>
<dbReference type="CDD" id="cd16377">
    <property type="entry name" value="23S_rRNA_IVP_like"/>
    <property type="match status" value="1"/>
</dbReference>